<reference evidence="1 2" key="1">
    <citation type="journal article" date="2016" name="Sci. Rep.">
        <title>The Dendrobium catenatum Lindl. genome sequence provides insights into polysaccharide synthase, floral development and adaptive evolution.</title>
        <authorList>
            <person name="Zhang G.Q."/>
            <person name="Xu Q."/>
            <person name="Bian C."/>
            <person name="Tsai W.C."/>
            <person name="Yeh C.M."/>
            <person name="Liu K.W."/>
            <person name="Yoshida K."/>
            <person name="Zhang L.S."/>
            <person name="Chang S.B."/>
            <person name="Chen F."/>
            <person name="Shi Y."/>
            <person name="Su Y.Y."/>
            <person name="Zhang Y.Q."/>
            <person name="Chen L.J."/>
            <person name="Yin Y."/>
            <person name="Lin M."/>
            <person name="Huang H."/>
            <person name="Deng H."/>
            <person name="Wang Z.W."/>
            <person name="Zhu S.L."/>
            <person name="Zhao X."/>
            <person name="Deng C."/>
            <person name="Niu S.C."/>
            <person name="Huang J."/>
            <person name="Wang M."/>
            <person name="Liu G.H."/>
            <person name="Yang H.J."/>
            <person name="Xiao X.J."/>
            <person name="Hsiao Y.Y."/>
            <person name="Wu W.L."/>
            <person name="Chen Y.Y."/>
            <person name="Mitsuda N."/>
            <person name="Ohme-Takagi M."/>
            <person name="Luo Y.B."/>
            <person name="Van de Peer Y."/>
            <person name="Liu Z.J."/>
        </authorList>
    </citation>
    <scope>NUCLEOTIDE SEQUENCE [LARGE SCALE GENOMIC DNA]</scope>
    <source>
        <tissue evidence="1">The whole plant</tissue>
    </source>
</reference>
<organism evidence="1 2">
    <name type="scientific">Dendrobium catenatum</name>
    <dbReference type="NCBI Taxonomy" id="906689"/>
    <lineage>
        <taxon>Eukaryota</taxon>
        <taxon>Viridiplantae</taxon>
        <taxon>Streptophyta</taxon>
        <taxon>Embryophyta</taxon>
        <taxon>Tracheophyta</taxon>
        <taxon>Spermatophyta</taxon>
        <taxon>Magnoliopsida</taxon>
        <taxon>Liliopsida</taxon>
        <taxon>Asparagales</taxon>
        <taxon>Orchidaceae</taxon>
        <taxon>Epidendroideae</taxon>
        <taxon>Malaxideae</taxon>
        <taxon>Dendrobiinae</taxon>
        <taxon>Dendrobium</taxon>
    </lineage>
</organism>
<evidence type="ECO:0000313" key="2">
    <source>
        <dbReference type="Proteomes" id="UP000233837"/>
    </source>
</evidence>
<dbReference type="EMBL" id="KZ503829">
    <property type="protein sequence ID" value="PKU61159.1"/>
    <property type="molecule type" value="Genomic_DNA"/>
</dbReference>
<evidence type="ECO:0000313" key="1">
    <source>
        <dbReference type="EMBL" id="PKU61159.1"/>
    </source>
</evidence>
<sequence length="496" mass="55074">MEVGVTVIGYGGRRQKTRVWKTIVGRRPGSERTLLEGDRGLKDHFLVMEVGVTVIGNGGQEDHSRFAMDMVLMHCSSGLVGAGGDDGGNDNSNSLFLPSLPRSKTPTQPLVLTEEERVANFLIMLSTACANPVFRNTDAVECSTSVLRITDAGECSTSERREVDYVVLLPPLPQPEGSNPHISTQTRQNACQTLGGHMHCHWRASTSRGTTVEPLSIVSTELQAGNSSSRLNDIQPDKLRIGSLISTIDLNIPTPKDDFPEVTFLMFFGSLLSLSVLDGGCAAGFLDFPLAGRFFAILVSAGVWSFRAVEFFICCYWNNPEWALYLNCWNLLNFLCWLFSNSYFYSIPDECQKFSCFLSDLKAGNNSLWDYNCSYGYSLNGSGCTVYLYYWSIGYELVHLDGSQKAFYVNRKELQGLQGACRVPAGWKLLGLYVSFLVAPVFLESILISCFEIHGPKDFRDNLVYLLSFSRSKPFSGFSLPDHIFWKMACAESDIL</sequence>
<keyword evidence="2" id="KW-1185">Reference proteome</keyword>
<gene>
    <name evidence="1" type="ORF">MA16_Dca026514</name>
</gene>
<accession>A0A2I0VCL6</accession>
<protein>
    <submittedName>
        <fullName evidence="1">Uncharacterized protein</fullName>
    </submittedName>
</protein>
<proteinExistence type="predicted"/>
<name>A0A2I0VCL6_9ASPA</name>
<reference evidence="1 2" key="2">
    <citation type="journal article" date="2017" name="Nature">
        <title>The Apostasia genome and the evolution of orchids.</title>
        <authorList>
            <person name="Zhang G.Q."/>
            <person name="Liu K.W."/>
            <person name="Li Z."/>
            <person name="Lohaus R."/>
            <person name="Hsiao Y.Y."/>
            <person name="Niu S.C."/>
            <person name="Wang J.Y."/>
            <person name="Lin Y.C."/>
            <person name="Xu Q."/>
            <person name="Chen L.J."/>
            <person name="Yoshida K."/>
            <person name="Fujiwara S."/>
            <person name="Wang Z.W."/>
            <person name="Zhang Y.Q."/>
            <person name="Mitsuda N."/>
            <person name="Wang M."/>
            <person name="Liu G.H."/>
            <person name="Pecoraro L."/>
            <person name="Huang H.X."/>
            <person name="Xiao X.J."/>
            <person name="Lin M."/>
            <person name="Wu X.Y."/>
            <person name="Wu W.L."/>
            <person name="Chen Y.Y."/>
            <person name="Chang S.B."/>
            <person name="Sakamoto S."/>
            <person name="Ohme-Takagi M."/>
            <person name="Yagi M."/>
            <person name="Zeng S.J."/>
            <person name="Shen C.Y."/>
            <person name="Yeh C.M."/>
            <person name="Luo Y.B."/>
            <person name="Tsai W.C."/>
            <person name="Van de Peer Y."/>
            <person name="Liu Z.J."/>
        </authorList>
    </citation>
    <scope>NUCLEOTIDE SEQUENCE [LARGE SCALE GENOMIC DNA]</scope>
    <source>
        <tissue evidence="1">The whole plant</tissue>
    </source>
</reference>
<dbReference type="AlphaFoldDB" id="A0A2I0VCL6"/>
<dbReference type="Proteomes" id="UP000233837">
    <property type="component" value="Unassembled WGS sequence"/>
</dbReference>